<accession>A0A8C0ARU2</accession>
<proteinExistence type="predicted"/>
<organism evidence="1 2">
    <name type="scientific">Buteo japonicus</name>
    <dbReference type="NCBI Taxonomy" id="224669"/>
    <lineage>
        <taxon>Eukaryota</taxon>
        <taxon>Metazoa</taxon>
        <taxon>Chordata</taxon>
        <taxon>Craniata</taxon>
        <taxon>Vertebrata</taxon>
        <taxon>Euteleostomi</taxon>
        <taxon>Archelosauria</taxon>
        <taxon>Archosauria</taxon>
        <taxon>Dinosauria</taxon>
        <taxon>Saurischia</taxon>
        <taxon>Theropoda</taxon>
        <taxon>Coelurosauria</taxon>
        <taxon>Aves</taxon>
        <taxon>Neognathae</taxon>
        <taxon>Neoaves</taxon>
        <taxon>Telluraves</taxon>
        <taxon>Accipitrimorphae</taxon>
        <taxon>Accipitriformes</taxon>
        <taxon>Accipitridae</taxon>
        <taxon>Accipitrinae</taxon>
        <taxon>Buteo</taxon>
    </lineage>
</organism>
<reference evidence="1" key="2">
    <citation type="submission" date="2025-09" db="UniProtKB">
        <authorList>
            <consortium name="Ensembl"/>
        </authorList>
    </citation>
    <scope>IDENTIFICATION</scope>
</reference>
<name>A0A8C0ARU2_9AVES</name>
<protein>
    <submittedName>
        <fullName evidence="1">Uncharacterized protein</fullName>
    </submittedName>
</protein>
<dbReference type="Proteomes" id="UP000694555">
    <property type="component" value="Unplaced"/>
</dbReference>
<evidence type="ECO:0000313" key="2">
    <source>
        <dbReference type="Proteomes" id="UP000694555"/>
    </source>
</evidence>
<reference evidence="1" key="1">
    <citation type="submission" date="2025-08" db="UniProtKB">
        <authorList>
            <consortium name="Ensembl"/>
        </authorList>
    </citation>
    <scope>IDENTIFICATION</scope>
</reference>
<evidence type="ECO:0000313" key="1">
    <source>
        <dbReference type="Ensembl" id="ENSBJAP00000006182.1"/>
    </source>
</evidence>
<sequence length="118" mass="12649">MKSNPDQGGNHLSCPCLQMPFGSLLPSPHKLLKAHRGLTGCRMFTDETFSPAGLQQEKLKVFLETAESSYFALSAACPVCGQASHPLAESCAPSRGRSRSTSDDHGLFLALRVEDANS</sequence>
<dbReference type="AlphaFoldDB" id="A0A8C0ARU2"/>
<dbReference type="Ensembl" id="ENSBJAT00000006362.1">
    <property type="protein sequence ID" value="ENSBJAP00000006182.1"/>
    <property type="gene ID" value="ENSBJAG00000004434.1"/>
</dbReference>
<keyword evidence="2" id="KW-1185">Reference proteome</keyword>